<dbReference type="Pfam" id="PF00266">
    <property type="entry name" value="Aminotran_5"/>
    <property type="match status" value="1"/>
</dbReference>
<dbReference type="EC" id="2.8.1.7" evidence="3"/>
<dbReference type="GO" id="GO:0046872">
    <property type="term" value="F:metal ion binding"/>
    <property type="evidence" value="ECO:0007669"/>
    <property type="project" value="UniProtKB-KW"/>
</dbReference>
<dbReference type="InterPro" id="IPR015422">
    <property type="entry name" value="PyrdxlP-dep_Trfase_small"/>
</dbReference>
<evidence type="ECO:0000256" key="10">
    <source>
        <dbReference type="RuleBase" id="RU004504"/>
    </source>
</evidence>
<dbReference type="Gene3D" id="1.10.260.50">
    <property type="match status" value="1"/>
</dbReference>
<dbReference type="STRING" id="1765683.B2M26_03475"/>
<dbReference type="Proteomes" id="UP000190229">
    <property type="component" value="Unassembled WGS sequence"/>
</dbReference>
<dbReference type="Gene3D" id="3.40.640.10">
    <property type="entry name" value="Type I PLP-dependent aspartate aminotransferase-like (Major domain)"/>
    <property type="match status" value="1"/>
</dbReference>
<keyword evidence="6" id="KW-0663">Pyridoxal phosphate</keyword>
<dbReference type="AlphaFoldDB" id="A0A162T8N0"/>
<evidence type="ECO:0000313" key="12">
    <source>
        <dbReference type="EMBL" id="OAG93462.1"/>
    </source>
</evidence>
<evidence type="ECO:0000256" key="7">
    <source>
        <dbReference type="ARBA" id="ARBA00023004"/>
    </source>
</evidence>
<dbReference type="Proteomes" id="UP000077421">
    <property type="component" value="Unassembled WGS sequence"/>
</dbReference>
<sequence length="393" mass="42470">METAYLDAAATTPLSLEVRQKMMKSLDETSGNPSSLHRKGRSARQLLERARAELAQALHCRKDELIFTSGGTEADYLGITGLATSSKNRHIVSTAYEHHAVLSTLLVMERLGYEVSLVNPRADGLIHAEDVLQAVRDDTCLVSVMWVNNETGAVAPIDELGRVLRGRRIPFHVDGVQAPAFLRVDLDAVPVDAVSFSAHKLFGPVGVGALYVRAGVSFDPFYPQGTQERGRRGGTESVVLASGMATAFALQTEHFEARVAQIKALSDRFVRHASAQIDGVLWQLPEIRTPHIVSVRVVGIKADVLLMNLDLRGVFASSGSACSAGSAEPSHVMKALGMSQREAREVVRFSFSSATTDAEVDYAVDAFCEAVHQIRSGRLGNGKNGYSEDAKAE</sequence>
<evidence type="ECO:0000313" key="13">
    <source>
        <dbReference type="EMBL" id="OPG17069.1"/>
    </source>
</evidence>
<dbReference type="EMBL" id="MWPS01000008">
    <property type="protein sequence ID" value="OPG17069.1"/>
    <property type="molecule type" value="Genomic_DNA"/>
</dbReference>
<reference evidence="12 14" key="1">
    <citation type="submission" date="2016-02" db="EMBL/GenBank/DDBJ databases">
        <title>Draft genome sequence of Acidibacillus ferrooxidans SLC66.</title>
        <authorList>
            <person name="Oliveira G."/>
            <person name="Nancucheo I."/>
            <person name="Dall'Agnol H."/>
            <person name="Johnson B."/>
            <person name="Oliveira R."/>
            <person name="Nunes G.L."/>
            <person name="Tzotzos G."/>
            <person name="Orellana S.C."/>
            <person name="Salim A.C."/>
            <person name="Araujo F.M."/>
        </authorList>
    </citation>
    <scope>NUCLEOTIDE SEQUENCE [LARGE SCALE GENOMIC DNA]</scope>
    <source>
        <strain evidence="12 14">SLC66</strain>
    </source>
</reference>
<proteinExistence type="inferred from homology"/>
<keyword evidence="15" id="KW-1185">Reference proteome</keyword>
<dbReference type="GO" id="GO:0051536">
    <property type="term" value="F:iron-sulfur cluster binding"/>
    <property type="evidence" value="ECO:0007669"/>
    <property type="project" value="UniProtKB-KW"/>
</dbReference>
<evidence type="ECO:0000256" key="9">
    <source>
        <dbReference type="ARBA" id="ARBA00050776"/>
    </source>
</evidence>
<comment type="similarity">
    <text evidence="2">Belongs to the class-V pyridoxal-phosphate-dependent aminotransferase family. NifS/IscS subfamily.</text>
</comment>
<comment type="caution">
    <text evidence="13">The sequence shown here is derived from an EMBL/GenBank/DDBJ whole genome shotgun (WGS) entry which is preliminary data.</text>
</comment>
<comment type="catalytic activity">
    <reaction evidence="9">
        <text>(sulfur carrier)-H + L-cysteine = (sulfur carrier)-SH + L-alanine</text>
        <dbReference type="Rhea" id="RHEA:43892"/>
        <dbReference type="Rhea" id="RHEA-COMP:14737"/>
        <dbReference type="Rhea" id="RHEA-COMP:14739"/>
        <dbReference type="ChEBI" id="CHEBI:29917"/>
        <dbReference type="ChEBI" id="CHEBI:35235"/>
        <dbReference type="ChEBI" id="CHEBI:57972"/>
        <dbReference type="ChEBI" id="CHEBI:64428"/>
        <dbReference type="EC" id="2.8.1.7"/>
    </reaction>
</comment>
<dbReference type="InterPro" id="IPR020578">
    <property type="entry name" value="Aminotrans_V_PyrdxlP_BS"/>
</dbReference>
<comment type="cofactor">
    <cofactor evidence="1 10">
        <name>pyridoxal 5'-phosphate</name>
        <dbReference type="ChEBI" id="CHEBI:597326"/>
    </cofactor>
</comment>
<evidence type="ECO:0000313" key="14">
    <source>
        <dbReference type="Proteomes" id="UP000077421"/>
    </source>
</evidence>
<dbReference type="OrthoDB" id="9808002at2"/>
<evidence type="ECO:0000256" key="2">
    <source>
        <dbReference type="ARBA" id="ARBA00006490"/>
    </source>
</evidence>
<reference evidence="13 15" key="2">
    <citation type="submission" date="2017-02" db="EMBL/GenBank/DDBJ databases">
        <title>Draft genome of Acidibacillus ferrooxidans Huett2.</title>
        <authorList>
            <person name="Schopf S."/>
        </authorList>
    </citation>
    <scope>NUCLEOTIDE SEQUENCE [LARGE SCALE GENOMIC DNA]</scope>
    <source>
        <strain evidence="13 15">Huett2</strain>
    </source>
</reference>
<evidence type="ECO:0000313" key="15">
    <source>
        <dbReference type="Proteomes" id="UP000190229"/>
    </source>
</evidence>
<feature type="domain" description="Aminotransferase class V" evidence="11">
    <location>
        <begin position="5"/>
        <end position="362"/>
    </location>
</feature>
<accession>A0A162T8N0</accession>
<dbReference type="PANTHER" id="PTHR11601">
    <property type="entry name" value="CYSTEINE DESULFURYLASE FAMILY MEMBER"/>
    <property type="match status" value="1"/>
</dbReference>
<dbReference type="RefSeq" id="WP_067565402.1">
    <property type="nucleotide sequence ID" value="NZ_LSUQ01000034.1"/>
</dbReference>
<dbReference type="PIRSF" id="PIRSF005572">
    <property type="entry name" value="NifS"/>
    <property type="match status" value="1"/>
</dbReference>
<dbReference type="EMBL" id="LSUQ01000034">
    <property type="protein sequence ID" value="OAG93462.1"/>
    <property type="molecule type" value="Genomic_DNA"/>
</dbReference>
<dbReference type="InterPro" id="IPR000192">
    <property type="entry name" value="Aminotrans_V_dom"/>
</dbReference>
<dbReference type="PROSITE" id="PS00595">
    <property type="entry name" value="AA_TRANSFER_CLASS_5"/>
    <property type="match status" value="1"/>
</dbReference>
<gene>
    <name evidence="12" type="ORF">AYW79_10550</name>
    <name evidence="13" type="ORF">B2M26_03475</name>
</gene>
<dbReference type="InterPro" id="IPR015424">
    <property type="entry name" value="PyrdxlP-dep_Trfase"/>
</dbReference>
<organism evidence="13 15">
    <name type="scientific">Ferroacidibacillus organovorans</name>
    <dbReference type="NCBI Taxonomy" id="1765683"/>
    <lineage>
        <taxon>Bacteria</taxon>
        <taxon>Bacillati</taxon>
        <taxon>Bacillota</taxon>
        <taxon>Bacilli</taxon>
        <taxon>Bacillales</taxon>
        <taxon>Alicyclobacillaceae</taxon>
        <taxon>Ferroacidibacillus</taxon>
    </lineage>
</organism>
<evidence type="ECO:0000256" key="4">
    <source>
        <dbReference type="ARBA" id="ARBA00022679"/>
    </source>
</evidence>
<dbReference type="SUPFAM" id="SSF53383">
    <property type="entry name" value="PLP-dependent transferases"/>
    <property type="match status" value="1"/>
</dbReference>
<keyword evidence="5" id="KW-0479">Metal-binding</keyword>
<dbReference type="Gene3D" id="3.90.1150.10">
    <property type="entry name" value="Aspartate Aminotransferase, domain 1"/>
    <property type="match status" value="1"/>
</dbReference>
<evidence type="ECO:0000259" key="11">
    <source>
        <dbReference type="Pfam" id="PF00266"/>
    </source>
</evidence>
<name>A0A162T8N0_9BACL</name>
<evidence type="ECO:0000256" key="1">
    <source>
        <dbReference type="ARBA" id="ARBA00001933"/>
    </source>
</evidence>
<keyword evidence="8" id="KW-0411">Iron-sulfur</keyword>
<dbReference type="InterPro" id="IPR016454">
    <property type="entry name" value="Cysteine_dSase"/>
</dbReference>
<dbReference type="PANTHER" id="PTHR11601:SF34">
    <property type="entry name" value="CYSTEINE DESULFURASE"/>
    <property type="match status" value="1"/>
</dbReference>
<keyword evidence="4" id="KW-0808">Transferase</keyword>
<evidence type="ECO:0000256" key="8">
    <source>
        <dbReference type="ARBA" id="ARBA00023014"/>
    </source>
</evidence>
<dbReference type="GO" id="GO:0031071">
    <property type="term" value="F:cysteine desulfurase activity"/>
    <property type="evidence" value="ECO:0007669"/>
    <property type="project" value="UniProtKB-EC"/>
</dbReference>
<evidence type="ECO:0000256" key="6">
    <source>
        <dbReference type="ARBA" id="ARBA00022898"/>
    </source>
</evidence>
<evidence type="ECO:0000256" key="3">
    <source>
        <dbReference type="ARBA" id="ARBA00012239"/>
    </source>
</evidence>
<protein>
    <recommendedName>
        <fullName evidence="3">cysteine desulfurase</fullName>
        <ecNumber evidence="3">2.8.1.7</ecNumber>
    </recommendedName>
</protein>
<dbReference type="InterPro" id="IPR015421">
    <property type="entry name" value="PyrdxlP-dep_Trfase_major"/>
</dbReference>
<keyword evidence="7" id="KW-0408">Iron</keyword>
<evidence type="ECO:0000256" key="5">
    <source>
        <dbReference type="ARBA" id="ARBA00022723"/>
    </source>
</evidence>